<accession>A0A6A8LHR9</accession>
<evidence type="ECO:0000313" key="3">
    <source>
        <dbReference type="EMBL" id="AWX71244.1"/>
    </source>
</evidence>
<name>A0A6A8LHR9_BACVE</name>
<reference evidence="3 5" key="1">
    <citation type="submission" date="2018-06" db="EMBL/GenBank/DDBJ databases">
        <title>Complete Genome Sequence of Bacillus velezensis DSYZ, a Plant Growth-Promoting Rhizobacterium with Antifungal Activity.</title>
        <authorList>
            <person name="Du B."/>
            <person name="Ding Y."/>
            <person name="Liu K."/>
            <person name="Yao L."/>
            <person name="Wang C."/>
            <person name="Li H."/>
            <person name="Liu H."/>
        </authorList>
    </citation>
    <scope>NUCLEOTIDE SEQUENCE [LARGE SCALE GENOMIC DNA]</scope>
    <source>
        <strain evidence="3 5">DSYZ</strain>
    </source>
</reference>
<dbReference type="PANTHER" id="PTHR39158:SF1">
    <property type="entry name" value="DNAJ HOMOLOG SUBFAMILY C MEMBER 28"/>
    <property type="match status" value="1"/>
</dbReference>
<sequence length="125" mass="14347">MDIAHIVAEDKIKRAIKDGEFAGINGMGKPLPKDDAAHLPESLRMGYRILKNAGIAEDEGALKKELMTLDYLIAKCRNEQERDHLRNKRTEKQVRLDKLTEEKAMFSKPASSHYKEKVYRRLGRP</sequence>
<dbReference type="EMBL" id="WKKV01000009">
    <property type="protein sequence ID" value="MSE03605.1"/>
    <property type="molecule type" value="Genomic_DNA"/>
</dbReference>
<dbReference type="EMBL" id="CP030150">
    <property type="protein sequence ID" value="AWX71244.1"/>
    <property type="molecule type" value="Genomic_DNA"/>
</dbReference>
<dbReference type="Proteomes" id="UP000250069">
    <property type="component" value="Chromosome"/>
</dbReference>
<dbReference type="RefSeq" id="WP_003155597.1">
    <property type="nucleotide sequence ID" value="NZ_AP028932.1"/>
</dbReference>
<gene>
    <name evidence="3" type="ORF">BVDSYZ_04045</name>
    <name evidence="4" type="ORF">GKC39_16250</name>
</gene>
<evidence type="ECO:0000313" key="4">
    <source>
        <dbReference type="EMBL" id="MSE03605.1"/>
    </source>
</evidence>
<dbReference type="AlphaFoldDB" id="A0A6A8LHR9"/>
<feature type="domain" description="DnaJ homologue subfamily C member 28 conserved" evidence="2">
    <location>
        <begin position="7"/>
        <end position="71"/>
    </location>
</feature>
<feature type="region of interest" description="Disordered" evidence="1">
    <location>
        <begin position="105"/>
        <end position="125"/>
    </location>
</feature>
<proteinExistence type="predicted"/>
<reference evidence="4" key="2">
    <citation type="submission" date="2019-11" db="EMBL/GenBank/DDBJ databases">
        <title>Draft Genome Sequence of Plant Growth-Promoting Rhizosphere-Associated Bacteria.</title>
        <authorList>
            <person name="Vasilyev I.Y."/>
            <person name="Radchenko V."/>
            <person name="Ilnitskaya E.V."/>
        </authorList>
    </citation>
    <scope>NUCLEOTIDE SEQUENCE</scope>
    <source>
        <strain evidence="4">VRA_517_n</strain>
    </source>
</reference>
<organism evidence="4">
    <name type="scientific">Bacillus velezensis</name>
    <dbReference type="NCBI Taxonomy" id="492670"/>
    <lineage>
        <taxon>Bacteria</taxon>
        <taxon>Bacillati</taxon>
        <taxon>Bacillota</taxon>
        <taxon>Bacilli</taxon>
        <taxon>Bacillales</taxon>
        <taxon>Bacillaceae</taxon>
        <taxon>Bacillus</taxon>
        <taxon>Bacillus amyloliquefaciens group</taxon>
    </lineage>
</organism>
<dbReference type="PANTHER" id="PTHR39158">
    <property type="entry name" value="OS08G0560600 PROTEIN"/>
    <property type="match status" value="1"/>
</dbReference>
<evidence type="ECO:0000313" key="5">
    <source>
        <dbReference type="Proteomes" id="UP000250069"/>
    </source>
</evidence>
<dbReference type="InterPro" id="IPR018961">
    <property type="entry name" value="DnaJ_homolog_subfam-C_membr-28"/>
</dbReference>
<dbReference type="InterPro" id="IPR052573">
    <property type="entry name" value="DnaJ_C_subfamily_28"/>
</dbReference>
<evidence type="ECO:0000256" key="1">
    <source>
        <dbReference type="SAM" id="MobiDB-lite"/>
    </source>
</evidence>
<dbReference type="Pfam" id="PF09350">
    <property type="entry name" value="DJC28_CD"/>
    <property type="match status" value="1"/>
</dbReference>
<evidence type="ECO:0000259" key="2">
    <source>
        <dbReference type="Pfam" id="PF09350"/>
    </source>
</evidence>
<protein>
    <submittedName>
        <fullName evidence="4">DUF1992 domain-containing protein</fullName>
    </submittedName>
</protein>